<dbReference type="Pfam" id="PF07143">
    <property type="entry name" value="CrtC"/>
    <property type="match status" value="1"/>
</dbReference>
<sequence>MNARTILFTILAVALLSPIAVVAQGFAGLGSNAEGFAVPQRGTKLEFPRDHGPHPDFRIEWWYITANLQTADGRQMGAQWTLFRSALAPGERQGWSSPQVWIGHAALTTESRHYVAERLARGGIGQAGANVEPFNAWIDDWQMKGGGTAAHDELDNLDLSANGPDFTYRLTLRAKGPLVLQGDHGYSVKSSAGQASYYYSQPFYEAAGTVTLDGVSHEVTGKAWLDREWSSQPLASDQTGWDWFSLHLASGEKVMAFRLRDKGLGYTSANWIGADGRTSPLRSDAVLFEPVRTADVGGKAIPVEWRLKIPSRGLDIRTKALNDQAWMKTSTPYWEGPIKFEGSTSGFGYLEMTGY</sequence>
<protein>
    <submittedName>
        <fullName evidence="2">Putative secreted hydrolase</fullName>
    </submittedName>
</protein>
<organism evidence="2 3">
    <name type="scientific">Mycoplana dimorpha</name>
    <dbReference type="NCBI Taxonomy" id="28320"/>
    <lineage>
        <taxon>Bacteria</taxon>
        <taxon>Pseudomonadati</taxon>
        <taxon>Pseudomonadota</taxon>
        <taxon>Alphaproteobacteria</taxon>
        <taxon>Hyphomicrobiales</taxon>
        <taxon>Rhizobiaceae</taxon>
        <taxon>Mycoplana</taxon>
    </lineage>
</organism>
<evidence type="ECO:0000259" key="1">
    <source>
        <dbReference type="Pfam" id="PF07143"/>
    </source>
</evidence>
<dbReference type="Pfam" id="PF17186">
    <property type="entry name" value="Lipocalin_9"/>
    <property type="match status" value="1"/>
</dbReference>
<dbReference type="SUPFAM" id="SSF159245">
    <property type="entry name" value="AttH-like"/>
    <property type="match status" value="1"/>
</dbReference>
<dbReference type="EMBL" id="PZZZ01000010">
    <property type="protein sequence ID" value="PTM90134.1"/>
    <property type="molecule type" value="Genomic_DNA"/>
</dbReference>
<dbReference type="PANTHER" id="PTHR38591">
    <property type="entry name" value="HYDROLASE"/>
    <property type="match status" value="1"/>
</dbReference>
<reference evidence="2 3" key="1">
    <citation type="submission" date="2018-04" db="EMBL/GenBank/DDBJ databases">
        <title>Genomic Encyclopedia of Type Strains, Phase IV (KMG-IV): sequencing the most valuable type-strain genomes for metagenomic binning, comparative biology and taxonomic classification.</title>
        <authorList>
            <person name="Goeker M."/>
        </authorList>
    </citation>
    <scope>NUCLEOTIDE SEQUENCE [LARGE SCALE GENOMIC DNA]</scope>
    <source>
        <strain evidence="2 3">DSM 7138</strain>
    </source>
</reference>
<dbReference type="Gene3D" id="2.40.370.10">
    <property type="entry name" value="AttH-like domain"/>
    <property type="match status" value="2"/>
</dbReference>
<keyword evidence="3" id="KW-1185">Reference proteome</keyword>
<comment type="caution">
    <text evidence="2">The sequence shown here is derived from an EMBL/GenBank/DDBJ whole genome shotgun (WGS) entry which is preliminary data.</text>
</comment>
<evidence type="ECO:0000313" key="3">
    <source>
        <dbReference type="Proteomes" id="UP000241247"/>
    </source>
</evidence>
<accession>A0A2T5ATW8</accession>
<evidence type="ECO:0000313" key="2">
    <source>
        <dbReference type="EMBL" id="PTM90134.1"/>
    </source>
</evidence>
<dbReference type="PANTHER" id="PTHR38591:SF1">
    <property type="entry name" value="BLL1000 PROTEIN"/>
    <property type="match status" value="1"/>
</dbReference>
<name>A0A2T5ATW8_MYCDI</name>
<dbReference type="OrthoDB" id="9770826at2"/>
<proteinExistence type="predicted"/>
<gene>
    <name evidence="2" type="ORF">C7449_11014</name>
</gene>
<keyword evidence="2" id="KW-0378">Hydrolase</keyword>
<dbReference type="RefSeq" id="WP_108004623.1">
    <property type="nucleotide sequence ID" value="NZ_JBHEEX010000016.1"/>
</dbReference>
<dbReference type="Proteomes" id="UP000241247">
    <property type="component" value="Unassembled WGS sequence"/>
</dbReference>
<dbReference type="InterPro" id="IPR010791">
    <property type="entry name" value="AttH_dom"/>
</dbReference>
<dbReference type="GO" id="GO:0016787">
    <property type="term" value="F:hydrolase activity"/>
    <property type="evidence" value="ECO:0007669"/>
    <property type="project" value="UniProtKB-KW"/>
</dbReference>
<feature type="domain" description="AttH" evidence="1">
    <location>
        <begin position="59"/>
        <end position="231"/>
    </location>
</feature>
<dbReference type="AlphaFoldDB" id="A0A2T5ATW8"/>
<dbReference type="InterPro" id="IPR023374">
    <property type="entry name" value="AttH-like_dom_sf"/>
</dbReference>